<gene>
    <name evidence="7" type="primary">LOC105047517</name>
</gene>
<keyword evidence="7" id="KW-0436">Ligase</keyword>
<dbReference type="RefSeq" id="XP_010924763.1">
    <property type="nucleotide sequence ID" value="XM_010926461.2"/>
</dbReference>
<keyword evidence="6" id="KW-1185">Reference proteome</keyword>
<dbReference type="Gene3D" id="3.30.40.10">
    <property type="entry name" value="Zinc/RING finger domain, C3HC4 (zinc finger)"/>
    <property type="match status" value="1"/>
</dbReference>
<dbReference type="InterPro" id="IPR004181">
    <property type="entry name" value="Znf_MIZ"/>
</dbReference>
<sequence length="910" mass="99837">MESGIRPRLLPPQRPVAMEAVTTTPSLAAAAPHRGGVSAAAAHSFFLQLAVEHLGLVLRSGVHSKDFFQFCFFVARGIDYALTNNFIPAVVHLLPSLVKEVYQHRNNSSLQSAIMVLMISVKNACKRGWFQIADADELLSMTNEIYSSYCTSLTEEASSVLHTISKVMSRFYPQLRLCRVIVSLKAKPGYHILMADFQIEKNISPEESIRLFVAQTDNIEISSCIMSPPQVSFLVNGKGVERRNNVSLDYGPQLPTDITKMLRCGTNLIQVVGFFSGDCIMAIAFMSNITSVAPMLKDFVQPVISTLDPDSEIIEGPSRVSLNCPISLKRIKTPVKGHLCKHHQCFDYKNFMEVNSRKPSWRCPCCNQPASYVDLCIDQNMVKILSKTGEDTDDVIIFAEGSWKAVADHNRSTNQLHDGTVAVQEDGNFGCESNRFSNTLTNVVDLTIEDNGESDILKGSLKWDGEIEDTKPFKNVPVFSVSETPASPLGGCIAVTTQATADHMGNDTWPGNWSTSIFNGSTISTTLPDSCIDGTLASLVPNFVLNPVITDAVSPTLNQELAANHEFFQPTLQSICQVRQENMHTQELHFGNSAMGTVSERPLIPRTVTRNPIAVPTLPIRSQVSSSTQRTQTNVVPFNITPNINPSTLLSTIPSVRAVPHGFSAMSHDFQVQQVSRTLDVVFPSQGLHSMTQIQDHEGQYNILNPAFQLVVGLPALDQVGMRTLADQQTRLGTYRAQPQTLSDIHNSHHQLRSLRTHQSMSHCTDMLPQSSCIPSMQACQASQNATAMSSGSLSNDWNQLLDAHHAMQIRPRSGMVLPCTSRSGLSFQATAGGFRRASNEQLQNTFGGRQAVAGFNSFVESPTELNWQPMGRMRGSLTGEAYSAALRHYAAQPTQEVPARLSAASTDQQ</sequence>
<keyword evidence="1" id="KW-0479">Metal-binding</keyword>
<keyword evidence="3" id="KW-0862">Zinc</keyword>
<dbReference type="PROSITE" id="PS51044">
    <property type="entry name" value="ZF_SP_RING"/>
    <property type="match status" value="1"/>
</dbReference>
<dbReference type="Pfam" id="PF02891">
    <property type="entry name" value="zf-MIZ"/>
    <property type="match status" value="1"/>
</dbReference>
<evidence type="ECO:0000256" key="4">
    <source>
        <dbReference type="PROSITE-ProRule" id="PRU00452"/>
    </source>
</evidence>
<dbReference type="FunCoup" id="A0A6I9RDF1">
    <property type="interactions" value="2128"/>
</dbReference>
<evidence type="ECO:0000259" key="5">
    <source>
        <dbReference type="PROSITE" id="PS51044"/>
    </source>
</evidence>
<evidence type="ECO:0000256" key="1">
    <source>
        <dbReference type="ARBA" id="ARBA00022723"/>
    </source>
</evidence>
<evidence type="ECO:0000313" key="6">
    <source>
        <dbReference type="Proteomes" id="UP000504607"/>
    </source>
</evidence>
<proteinExistence type="predicted"/>
<accession>A0A6I9RDF1</accession>
<dbReference type="Proteomes" id="UP000504607">
    <property type="component" value="Chromosome 6"/>
</dbReference>
<dbReference type="PANTHER" id="PTHR10782:SF4">
    <property type="entry name" value="TONALLI, ISOFORM E"/>
    <property type="match status" value="1"/>
</dbReference>
<protein>
    <submittedName>
        <fullName evidence="7">E4 SUMO-protein ligase PIAL1 isoform X1</fullName>
    </submittedName>
</protein>
<evidence type="ECO:0000256" key="2">
    <source>
        <dbReference type="ARBA" id="ARBA00022771"/>
    </source>
</evidence>
<organism evidence="6 7">
    <name type="scientific">Elaeis guineensis var. tenera</name>
    <name type="common">Oil palm</name>
    <dbReference type="NCBI Taxonomy" id="51953"/>
    <lineage>
        <taxon>Eukaryota</taxon>
        <taxon>Viridiplantae</taxon>
        <taxon>Streptophyta</taxon>
        <taxon>Embryophyta</taxon>
        <taxon>Tracheophyta</taxon>
        <taxon>Spermatophyta</taxon>
        <taxon>Magnoliopsida</taxon>
        <taxon>Liliopsida</taxon>
        <taxon>Arecaceae</taxon>
        <taxon>Arecoideae</taxon>
        <taxon>Cocoseae</taxon>
        <taxon>Elaeidinae</taxon>
        <taxon>Elaeis</taxon>
    </lineage>
</organism>
<dbReference type="GO" id="GO:0008270">
    <property type="term" value="F:zinc ion binding"/>
    <property type="evidence" value="ECO:0007669"/>
    <property type="project" value="UniProtKB-KW"/>
</dbReference>
<dbReference type="GO" id="GO:0061665">
    <property type="term" value="F:SUMO ligase activity"/>
    <property type="evidence" value="ECO:0007669"/>
    <property type="project" value="TreeGrafter"/>
</dbReference>
<dbReference type="GO" id="GO:0000785">
    <property type="term" value="C:chromatin"/>
    <property type="evidence" value="ECO:0007669"/>
    <property type="project" value="TreeGrafter"/>
</dbReference>
<evidence type="ECO:0000256" key="3">
    <source>
        <dbReference type="ARBA" id="ARBA00022833"/>
    </source>
</evidence>
<evidence type="ECO:0000313" key="7">
    <source>
        <dbReference type="RefSeq" id="XP_010924763.1"/>
    </source>
</evidence>
<dbReference type="GO" id="GO:0016874">
    <property type="term" value="F:ligase activity"/>
    <property type="evidence" value="ECO:0007669"/>
    <property type="project" value="UniProtKB-KW"/>
</dbReference>
<name>A0A6I9RDF1_ELAGV</name>
<dbReference type="CDD" id="cd16650">
    <property type="entry name" value="SP-RING_PIAS-like"/>
    <property type="match status" value="1"/>
</dbReference>
<dbReference type="InParanoid" id="A0A6I9RDF1"/>
<dbReference type="GO" id="GO:0016925">
    <property type="term" value="P:protein sumoylation"/>
    <property type="evidence" value="ECO:0007669"/>
    <property type="project" value="TreeGrafter"/>
</dbReference>
<dbReference type="PANTHER" id="PTHR10782">
    <property type="entry name" value="ZINC FINGER MIZ DOMAIN-CONTAINING PROTEIN"/>
    <property type="match status" value="1"/>
</dbReference>
<keyword evidence="2 4" id="KW-0863">Zinc-finger</keyword>
<feature type="domain" description="SP-RING-type" evidence="5">
    <location>
        <begin position="309"/>
        <end position="390"/>
    </location>
</feature>
<dbReference type="OrthoDB" id="10263264at2759"/>
<reference evidence="7" key="1">
    <citation type="submission" date="2025-08" db="UniProtKB">
        <authorList>
            <consortium name="RefSeq"/>
        </authorList>
    </citation>
    <scope>IDENTIFICATION</scope>
</reference>
<dbReference type="AlphaFoldDB" id="A0A6I9RDF1"/>
<dbReference type="InterPro" id="IPR013083">
    <property type="entry name" value="Znf_RING/FYVE/PHD"/>
</dbReference>